<evidence type="ECO:0000256" key="6">
    <source>
        <dbReference type="ARBA" id="ARBA00023750"/>
    </source>
</evidence>
<dbReference type="Pfam" id="PF09380">
    <property type="entry name" value="FERM_C"/>
    <property type="match status" value="1"/>
</dbReference>
<dbReference type="InterPro" id="IPR000299">
    <property type="entry name" value="FERM_domain"/>
</dbReference>
<feature type="compositionally biased region" description="Pro residues" evidence="10">
    <location>
        <begin position="678"/>
        <end position="688"/>
    </location>
</feature>
<evidence type="ECO:0000259" key="11">
    <source>
        <dbReference type="PROSITE" id="PS50057"/>
    </source>
</evidence>
<name>A0ABN9MM74_9NEOB</name>
<organism evidence="12 13">
    <name type="scientific">Ranitomeya imitator</name>
    <name type="common">mimic poison frog</name>
    <dbReference type="NCBI Taxonomy" id="111125"/>
    <lineage>
        <taxon>Eukaryota</taxon>
        <taxon>Metazoa</taxon>
        <taxon>Chordata</taxon>
        <taxon>Craniata</taxon>
        <taxon>Vertebrata</taxon>
        <taxon>Euteleostomi</taxon>
        <taxon>Amphibia</taxon>
        <taxon>Batrachia</taxon>
        <taxon>Anura</taxon>
        <taxon>Neobatrachia</taxon>
        <taxon>Hyloidea</taxon>
        <taxon>Dendrobatidae</taxon>
        <taxon>Dendrobatinae</taxon>
        <taxon>Ranitomeya</taxon>
    </lineage>
</organism>
<evidence type="ECO:0000256" key="5">
    <source>
        <dbReference type="ARBA" id="ARBA00022490"/>
    </source>
</evidence>
<keyword evidence="4" id="KW-1003">Cell membrane</keyword>
<evidence type="ECO:0000256" key="2">
    <source>
        <dbReference type="ARBA" id="ARBA00004437"/>
    </source>
</evidence>
<comment type="function">
    <text evidence="6">Plays a role in the formation and organization of tight junctions during the establishment of polarity in epithelial cells.</text>
</comment>
<evidence type="ECO:0000256" key="8">
    <source>
        <dbReference type="ARBA" id="ARBA00030226"/>
    </source>
</evidence>
<dbReference type="InterPro" id="IPR018980">
    <property type="entry name" value="FERM_PH-like_C"/>
</dbReference>
<dbReference type="PRINTS" id="PR00661">
    <property type="entry name" value="ERMFAMILY"/>
</dbReference>
<dbReference type="InterPro" id="IPR019749">
    <property type="entry name" value="Band_41_domain"/>
</dbReference>
<evidence type="ECO:0000256" key="9">
    <source>
        <dbReference type="ARBA" id="ARBA00046505"/>
    </source>
</evidence>
<sequence>MENCGESAASKPLRIRGKIRNVCTNPKLVEVLFPCAPQAELQCKAMFTHQKMLSFFRRTLGRRSMRRHAEKERFREAQRAVTHIPAAGDARSIITCRVSLLDGSDVSVDLPKKAKGQELFEQMMYHLDLIEQDYFGLQFMDSAQVPHWLDNTKSIKKQVKIGPPYCLHVRVKFYSSEPNNLREELTRYLFVLQLKQDILSGKLECPFDTAVQLAAYTLQGKLGDFDPLEHTPDLVSEFRFVPTQTEEMELAVFQKWKEFRGQMPAEAETNYLNKAKWLEMYGVDMHIVKARDGNDYQLGLTPTGVLVFEGNTKIGLFFWPKITRLDFKRAKLTLVVVEDDEQGKEQEHTFVFKMEHPKACKHLWKCAVEHHAFFRLRGPTQKSSSRSGFIRLGSRFRYSGENGISDDKIQQTAAFGVLRAQTQQTLLAENPAESSTSSAIRADQVSADGAAVDVFRLCGWCRCGRVQTVRTAPLWTCSDCADGAAVDVFRLCGPLWTCSDCADEPLWTCSDCADGAAVDVFRLCGRRRCGRVQTVRTVPLWTCSDCADGAAVEVFRLCGRRRCGRVQTVRTVPLWRCSDCADGAAVDVFRLCGRRRCGRVQTVRTAPLWTCSDCADGAAVDVFRLCGRRRCGRVQTVRTVPLWTCSPFISFLLLPAARSSDRTDPAPQTNGAQQVWPVKPPVHPPVPALPSRFDSETLHQSPGSDSPEKRRVLHHRGVHHHHCAPRMSCCGSVSGSTALGSSERCSGGRVSGFSCCLHSFVSVTENPELLENKLDEILSLPVTMSPGASLDAGLLAFTNPSLEELPGAQPDAALAFEDATVKLNNVDAGNIAVPPVRLNINVNKQEDPVKLLEKCLNNKVDAPAPAALWPPTDIKSNILKAQVEAGQKIIGDDLGISHPTTEEASPRSVNVKIHNRSVVQESPDGEPQTPLQTAFITNFGSQELKDSKLETSLISPILPPPEEAAHLKTATDDLDLLLASLTENLIDLTETLAAPPVSSYSSIAPRWLIPSGVVSNGHFGAETSLPAKVLNNVIVSPTAAAETPSVTPASTTASIIVPEEVTRPRCLLTTEL</sequence>
<evidence type="ECO:0000313" key="12">
    <source>
        <dbReference type="EMBL" id="CAJ0967432.1"/>
    </source>
</evidence>
<dbReference type="InterPro" id="IPR019748">
    <property type="entry name" value="FERM_central"/>
</dbReference>
<dbReference type="SMART" id="SM00295">
    <property type="entry name" value="B41"/>
    <property type="match status" value="1"/>
</dbReference>
<proteinExistence type="predicted"/>
<dbReference type="PROSITE" id="PS50057">
    <property type="entry name" value="FERM_3"/>
    <property type="match status" value="1"/>
</dbReference>
<dbReference type="Proteomes" id="UP001176940">
    <property type="component" value="Unassembled WGS sequence"/>
</dbReference>
<comment type="caution">
    <text evidence="12">The sequence shown here is derived from an EMBL/GenBank/DDBJ whole genome shotgun (WGS) entry which is preliminary data.</text>
</comment>
<dbReference type="SMART" id="SM01196">
    <property type="entry name" value="FERM_C"/>
    <property type="match status" value="1"/>
</dbReference>
<dbReference type="SUPFAM" id="SSF50729">
    <property type="entry name" value="PH domain-like"/>
    <property type="match status" value="1"/>
</dbReference>
<dbReference type="InterPro" id="IPR011993">
    <property type="entry name" value="PH-like_dom_sf"/>
</dbReference>
<dbReference type="InterPro" id="IPR035963">
    <property type="entry name" value="FERM_2"/>
</dbReference>
<dbReference type="InterPro" id="IPR000798">
    <property type="entry name" value="Ez/rad/moesin-like"/>
</dbReference>
<gene>
    <name evidence="12" type="ORF">RIMI_LOCUS22222638</name>
</gene>
<dbReference type="InterPro" id="IPR029071">
    <property type="entry name" value="Ubiquitin-like_domsf"/>
</dbReference>
<dbReference type="PROSITE" id="PS00660">
    <property type="entry name" value="FERM_1"/>
    <property type="match status" value="1"/>
</dbReference>
<dbReference type="EMBL" id="CAUEEQ010078324">
    <property type="protein sequence ID" value="CAJ0967432.1"/>
    <property type="molecule type" value="Genomic_DNA"/>
</dbReference>
<dbReference type="Gene3D" id="3.10.20.90">
    <property type="entry name" value="Phosphatidylinositol 3-kinase Catalytic Subunit, Chain A, domain 1"/>
    <property type="match status" value="1"/>
</dbReference>
<evidence type="ECO:0000256" key="1">
    <source>
        <dbReference type="ARBA" id="ARBA00004202"/>
    </source>
</evidence>
<evidence type="ECO:0000256" key="4">
    <source>
        <dbReference type="ARBA" id="ARBA00022475"/>
    </source>
</evidence>
<dbReference type="SUPFAM" id="SSF47031">
    <property type="entry name" value="Second domain of FERM"/>
    <property type="match status" value="1"/>
</dbReference>
<dbReference type="InterPro" id="IPR014352">
    <property type="entry name" value="FERM/acyl-CoA-bd_prot_sf"/>
</dbReference>
<dbReference type="Gene3D" id="2.30.29.30">
    <property type="entry name" value="Pleckstrin-homology domain (PH domain)/Phosphotyrosine-binding domain (PTB)"/>
    <property type="match status" value="1"/>
</dbReference>
<evidence type="ECO:0000256" key="3">
    <source>
        <dbReference type="ARBA" id="ARBA00004496"/>
    </source>
</evidence>
<feature type="region of interest" description="Disordered" evidence="10">
    <location>
        <begin position="660"/>
        <end position="710"/>
    </location>
</feature>
<dbReference type="PRINTS" id="PR00935">
    <property type="entry name" value="BAND41"/>
</dbReference>
<reference evidence="12" key="1">
    <citation type="submission" date="2023-07" db="EMBL/GenBank/DDBJ databases">
        <authorList>
            <person name="Stuckert A."/>
        </authorList>
    </citation>
    <scope>NUCLEOTIDE SEQUENCE</scope>
</reference>
<feature type="domain" description="FERM" evidence="11">
    <location>
        <begin position="94"/>
        <end position="378"/>
    </location>
</feature>
<comment type="subunit">
    <text evidence="9">Component of a complex composed of PALS1, CRB1 and EPB41L5. Within the complex, interacts (via FERM domain) with PALS1 (via HOOK domain) and with CRB1 (via intracellular domain). Interacts with CRB2 (via intracellular domain). Interacts with CRB3 (via intracellular domain).</text>
</comment>
<dbReference type="SUPFAM" id="SSF54236">
    <property type="entry name" value="Ubiquitin-like"/>
    <property type="match status" value="1"/>
</dbReference>
<evidence type="ECO:0000313" key="13">
    <source>
        <dbReference type="Proteomes" id="UP001176940"/>
    </source>
</evidence>
<keyword evidence="5" id="KW-0963">Cytoplasm</keyword>
<protein>
    <recommendedName>
        <fullName evidence="7">Band 4.1-like protein 5</fullName>
    </recommendedName>
    <alternativeName>
        <fullName evidence="8">Erythrocyte membrane protein band 4.1-like 5</fullName>
    </alternativeName>
</protein>
<keyword evidence="13" id="KW-1185">Reference proteome</keyword>
<dbReference type="InterPro" id="IPR018979">
    <property type="entry name" value="FERM_N"/>
</dbReference>
<keyword evidence="4" id="KW-0472">Membrane</keyword>
<dbReference type="CDD" id="cd13186">
    <property type="entry name" value="FERM_C_NBL4_NBL5"/>
    <property type="match status" value="1"/>
</dbReference>
<dbReference type="Gene3D" id="1.20.80.10">
    <property type="match status" value="1"/>
</dbReference>
<dbReference type="PROSITE" id="PS00661">
    <property type="entry name" value="FERM_2"/>
    <property type="match status" value="1"/>
</dbReference>
<dbReference type="CDD" id="cd14473">
    <property type="entry name" value="FERM_B-lobe"/>
    <property type="match status" value="1"/>
</dbReference>
<evidence type="ECO:0000256" key="7">
    <source>
        <dbReference type="ARBA" id="ARBA00023841"/>
    </source>
</evidence>
<accession>A0ABN9MM74</accession>
<dbReference type="PANTHER" id="PTHR23280:SF15">
    <property type="entry name" value="BAND 4.1-LIKE PROTEIN 5"/>
    <property type="match status" value="1"/>
</dbReference>
<dbReference type="Pfam" id="PF00373">
    <property type="entry name" value="FERM_M"/>
    <property type="match status" value="1"/>
</dbReference>
<dbReference type="PANTHER" id="PTHR23280">
    <property type="entry name" value="4.1 G PROTEIN"/>
    <property type="match status" value="1"/>
</dbReference>
<evidence type="ECO:0000256" key="10">
    <source>
        <dbReference type="SAM" id="MobiDB-lite"/>
    </source>
</evidence>
<dbReference type="InterPro" id="IPR019747">
    <property type="entry name" value="FERM_CS"/>
</dbReference>
<comment type="subcellular location">
    <subcellularLocation>
        <location evidence="1">Cell membrane</location>
        <topology evidence="1">Peripheral membrane protein</topology>
    </subcellularLocation>
    <subcellularLocation>
        <location evidence="3">Cytoplasm</location>
    </subcellularLocation>
    <subcellularLocation>
        <location evidence="2">Photoreceptor inner segment</location>
    </subcellularLocation>
</comment>
<dbReference type="Pfam" id="PF09379">
    <property type="entry name" value="FERM_N"/>
    <property type="match status" value="1"/>
</dbReference>